<dbReference type="AlphaFoldDB" id="B9Z096"/>
<keyword evidence="2" id="KW-1185">Reference proteome</keyword>
<proteinExistence type="predicted"/>
<name>B9Z096_9NEIS</name>
<accession>B9Z096</accession>
<evidence type="ECO:0000313" key="1">
    <source>
        <dbReference type="EMBL" id="EEG09979.1"/>
    </source>
</evidence>
<dbReference type="EMBL" id="ACIS01000002">
    <property type="protein sequence ID" value="EEG09979.1"/>
    <property type="molecule type" value="Genomic_DNA"/>
</dbReference>
<sequence>MGAITETGRRVFRCPLDGGQPPCGYGVPLRPCSR</sequence>
<reference evidence="1 2" key="1">
    <citation type="submission" date="2009-02" db="EMBL/GenBank/DDBJ databases">
        <title>Sequencing of the draft genome and assembly of Lutiella nitroferrum 2002.</title>
        <authorList>
            <consortium name="US DOE Joint Genome Institute (JGI-PGF)"/>
            <person name="Lucas S."/>
            <person name="Copeland A."/>
            <person name="Lapidus A."/>
            <person name="Glavina del Rio T."/>
            <person name="Tice H."/>
            <person name="Bruce D."/>
            <person name="Goodwin L."/>
            <person name="Pitluck S."/>
            <person name="Larimer F."/>
            <person name="Land M.L."/>
            <person name="Hauser L."/>
            <person name="Coates J.D."/>
        </authorList>
    </citation>
    <scope>NUCLEOTIDE SEQUENCE [LARGE SCALE GENOMIC DNA]</scope>
    <source>
        <strain evidence="1 2">2002</strain>
    </source>
</reference>
<evidence type="ECO:0000313" key="2">
    <source>
        <dbReference type="Proteomes" id="UP000003165"/>
    </source>
</evidence>
<protein>
    <submittedName>
        <fullName evidence="1">Uncharacterized protein</fullName>
    </submittedName>
</protein>
<comment type="caution">
    <text evidence="1">The sequence shown here is derived from an EMBL/GenBank/DDBJ whole genome shotgun (WGS) entry which is preliminary data.</text>
</comment>
<dbReference type="Proteomes" id="UP000003165">
    <property type="component" value="Unassembled WGS sequence"/>
</dbReference>
<organism evidence="1 2">
    <name type="scientific">Pseudogulbenkiania ferrooxidans 2002</name>
    <dbReference type="NCBI Taxonomy" id="279714"/>
    <lineage>
        <taxon>Bacteria</taxon>
        <taxon>Pseudomonadati</taxon>
        <taxon>Pseudomonadota</taxon>
        <taxon>Betaproteobacteria</taxon>
        <taxon>Neisseriales</taxon>
        <taxon>Chromobacteriaceae</taxon>
        <taxon>Pseudogulbenkiania</taxon>
    </lineage>
</organism>
<gene>
    <name evidence="1" type="ORF">FuraDRAFT_0995</name>
</gene>